<sequence length="284" mass="29157">MPLPRLALLTTLAMLAFAANSLLCRIALRDGHIDAASFTAIRLFGGALALWLIVRLQRRATAALLAGNLPSALALFLYAAGFSWAYLQLSAATGALLLFGAVQASMILWGLWRGERLSAGQVCGLLLAGAGLAVLLLPGASAPALLPALAMLLAGVAWGVYSLRGRGVGEATAHTAGNFIRCLPLAVLLGLGGLPWAHLDAAGVLYALLSGALASGVGYALWYTVLPALRATQAATVQLSVPLITALLAVILLGEPFSARLLLASALLLGGVAWVLLGRRSAAR</sequence>
<dbReference type="InterPro" id="IPR000620">
    <property type="entry name" value="EamA_dom"/>
</dbReference>
<name>A0A1H1TC35_9PSED</name>
<proteinExistence type="predicted"/>
<evidence type="ECO:0000313" key="7">
    <source>
        <dbReference type="EMBL" id="SDS57812.1"/>
    </source>
</evidence>
<feature type="transmembrane region" description="Helical" evidence="5">
    <location>
        <begin position="203"/>
        <end position="222"/>
    </location>
</feature>
<keyword evidence="3 5" id="KW-1133">Transmembrane helix</keyword>
<dbReference type="OrthoDB" id="321830at2"/>
<feature type="transmembrane region" description="Helical" evidence="5">
    <location>
        <begin position="144"/>
        <end position="163"/>
    </location>
</feature>
<dbReference type="Proteomes" id="UP000243359">
    <property type="component" value="Chromosome I"/>
</dbReference>
<feature type="transmembrane region" description="Helical" evidence="5">
    <location>
        <begin position="35"/>
        <end position="54"/>
    </location>
</feature>
<accession>A0A1H1TC35</accession>
<feature type="transmembrane region" description="Helical" evidence="5">
    <location>
        <begin position="259"/>
        <end position="277"/>
    </location>
</feature>
<dbReference type="SUPFAM" id="SSF103481">
    <property type="entry name" value="Multidrug resistance efflux transporter EmrE"/>
    <property type="match status" value="1"/>
</dbReference>
<dbReference type="InterPro" id="IPR037185">
    <property type="entry name" value="EmrE-like"/>
</dbReference>
<feature type="transmembrane region" description="Helical" evidence="5">
    <location>
        <begin position="234"/>
        <end position="253"/>
    </location>
</feature>
<feature type="transmembrane region" description="Helical" evidence="5">
    <location>
        <begin position="91"/>
        <end position="112"/>
    </location>
</feature>
<dbReference type="PANTHER" id="PTHR32322:SF9">
    <property type="entry name" value="AMINO-ACID METABOLITE EFFLUX PUMP-RELATED"/>
    <property type="match status" value="1"/>
</dbReference>
<organism evidence="7 8">
    <name type="scientific">Pseudomonas oryzae</name>
    <dbReference type="NCBI Taxonomy" id="1392877"/>
    <lineage>
        <taxon>Bacteria</taxon>
        <taxon>Pseudomonadati</taxon>
        <taxon>Pseudomonadota</taxon>
        <taxon>Gammaproteobacteria</taxon>
        <taxon>Pseudomonadales</taxon>
        <taxon>Pseudomonadaceae</taxon>
        <taxon>Pseudomonas</taxon>
    </lineage>
</organism>
<keyword evidence="2 5" id="KW-0812">Transmembrane</keyword>
<gene>
    <name evidence="7" type="ORF">SAMN05216221_2124</name>
</gene>
<evidence type="ECO:0000256" key="4">
    <source>
        <dbReference type="ARBA" id="ARBA00023136"/>
    </source>
</evidence>
<dbReference type="EMBL" id="LT629751">
    <property type="protein sequence ID" value="SDS57812.1"/>
    <property type="molecule type" value="Genomic_DNA"/>
</dbReference>
<evidence type="ECO:0000259" key="6">
    <source>
        <dbReference type="Pfam" id="PF00892"/>
    </source>
</evidence>
<keyword evidence="8" id="KW-1185">Reference proteome</keyword>
<feature type="transmembrane region" description="Helical" evidence="5">
    <location>
        <begin position="61"/>
        <end position="85"/>
    </location>
</feature>
<dbReference type="Pfam" id="PF00892">
    <property type="entry name" value="EamA"/>
    <property type="match status" value="1"/>
</dbReference>
<comment type="subcellular location">
    <subcellularLocation>
        <location evidence="1">Membrane</location>
        <topology evidence="1">Multi-pass membrane protein</topology>
    </subcellularLocation>
</comment>
<evidence type="ECO:0000256" key="1">
    <source>
        <dbReference type="ARBA" id="ARBA00004141"/>
    </source>
</evidence>
<reference evidence="8" key="1">
    <citation type="submission" date="2016-10" db="EMBL/GenBank/DDBJ databases">
        <authorList>
            <person name="Varghese N."/>
            <person name="Submissions S."/>
        </authorList>
    </citation>
    <scope>NUCLEOTIDE SEQUENCE [LARGE SCALE GENOMIC DNA]</scope>
    <source>
        <strain evidence="8">KCTC 32247</strain>
    </source>
</reference>
<dbReference type="InterPro" id="IPR050638">
    <property type="entry name" value="AA-Vitamin_Transporters"/>
</dbReference>
<dbReference type="STRING" id="1392877.SAMN05216221_2124"/>
<dbReference type="GO" id="GO:0016020">
    <property type="term" value="C:membrane"/>
    <property type="evidence" value="ECO:0007669"/>
    <property type="project" value="UniProtKB-SubCell"/>
</dbReference>
<dbReference type="PANTHER" id="PTHR32322">
    <property type="entry name" value="INNER MEMBRANE TRANSPORTER"/>
    <property type="match status" value="1"/>
</dbReference>
<evidence type="ECO:0000256" key="3">
    <source>
        <dbReference type="ARBA" id="ARBA00022989"/>
    </source>
</evidence>
<evidence type="ECO:0000256" key="2">
    <source>
        <dbReference type="ARBA" id="ARBA00022692"/>
    </source>
</evidence>
<evidence type="ECO:0000313" key="8">
    <source>
        <dbReference type="Proteomes" id="UP000243359"/>
    </source>
</evidence>
<dbReference type="RefSeq" id="WP_090348920.1">
    <property type="nucleotide sequence ID" value="NZ_LT629751.1"/>
</dbReference>
<feature type="transmembrane region" description="Helical" evidence="5">
    <location>
        <begin position="119"/>
        <end position="138"/>
    </location>
</feature>
<evidence type="ECO:0000256" key="5">
    <source>
        <dbReference type="SAM" id="Phobius"/>
    </source>
</evidence>
<protein>
    <submittedName>
        <fullName evidence="7">EamA-like transporter family protein</fullName>
    </submittedName>
</protein>
<keyword evidence="4 5" id="KW-0472">Membrane</keyword>
<dbReference type="AlphaFoldDB" id="A0A1H1TC35"/>
<feature type="domain" description="EamA" evidence="6">
    <location>
        <begin position="148"/>
        <end position="276"/>
    </location>
</feature>
<feature type="transmembrane region" description="Helical" evidence="5">
    <location>
        <begin position="175"/>
        <end position="197"/>
    </location>
</feature>